<gene>
    <name evidence="2" type="ORF">CP985_08955</name>
</gene>
<evidence type="ECO:0000313" key="2">
    <source>
        <dbReference type="EMBL" id="RXK15369.1"/>
    </source>
</evidence>
<dbReference type="AlphaFoldDB" id="A0AAX2AEA5"/>
<sequence>MSQTLSKEESIKAREAIMFHVRKVVPWALIVAVITGIYLIIQVFGPIKEEGLSNFQILLSIKAFLGLWLGIRGFNQKIFKINPFLFKGHIFPFVCVIIIIFISQIMYII</sequence>
<dbReference type="Proteomes" id="UP000290092">
    <property type="component" value="Unassembled WGS sequence"/>
</dbReference>
<accession>A0AAX2AEA5</accession>
<keyword evidence="1" id="KW-0472">Membrane</keyword>
<dbReference type="EMBL" id="NXID01000030">
    <property type="protein sequence ID" value="RXK15369.1"/>
    <property type="molecule type" value="Genomic_DNA"/>
</dbReference>
<organism evidence="2 3">
    <name type="scientific">Malaciobacter mytili LMG 24559</name>
    <dbReference type="NCBI Taxonomy" id="1032238"/>
    <lineage>
        <taxon>Bacteria</taxon>
        <taxon>Pseudomonadati</taxon>
        <taxon>Campylobacterota</taxon>
        <taxon>Epsilonproteobacteria</taxon>
        <taxon>Campylobacterales</taxon>
        <taxon>Arcobacteraceae</taxon>
        <taxon>Malaciobacter</taxon>
    </lineage>
</organism>
<keyword evidence="1" id="KW-1133">Transmembrane helix</keyword>
<evidence type="ECO:0000256" key="1">
    <source>
        <dbReference type="SAM" id="Phobius"/>
    </source>
</evidence>
<protein>
    <submittedName>
        <fullName evidence="2">Uncharacterized protein</fullName>
    </submittedName>
</protein>
<feature type="transmembrane region" description="Helical" evidence="1">
    <location>
        <begin position="90"/>
        <end position="108"/>
    </location>
</feature>
<keyword evidence="1" id="KW-0812">Transmembrane</keyword>
<proteinExistence type="predicted"/>
<comment type="caution">
    <text evidence="2">The sequence shown here is derived from an EMBL/GenBank/DDBJ whole genome shotgun (WGS) entry which is preliminary data.</text>
</comment>
<reference evidence="2 3" key="1">
    <citation type="submission" date="2017-09" db="EMBL/GenBank/DDBJ databases">
        <title>Genomics of the genus Arcobacter.</title>
        <authorList>
            <person name="Perez-Cataluna A."/>
            <person name="Figueras M.J."/>
            <person name="Salas-Masso N."/>
        </authorList>
    </citation>
    <scope>NUCLEOTIDE SEQUENCE [LARGE SCALE GENOMIC DNA]</scope>
    <source>
        <strain evidence="2 3">CECT 7386</strain>
    </source>
</reference>
<feature type="transmembrane region" description="Helical" evidence="1">
    <location>
        <begin position="24"/>
        <end position="45"/>
    </location>
</feature>
<evidence type="ECO:0000313" key="3">
    <source>
        <dbReference type="Proteomes" id="UP000290092"/>
    </source>
</evidence>
<keyword evidence="3" id="KW-1185">Reference proteome</keyword>
<feature type="transmembrane region" description="Helical" evidence="1">
    <location>
        <begin position="51"/>
        <end position="69"/>
    </location>
</feature>
<name>A0AAX2AEA5_9BACT</name>